<comment type="caution">
    <text evidence="1">The sequence shown here is derived from an EMBL/GenBank/DDBJ whole genome shotgun (WGS) entry which is preliminary data.</text>
</comment>
<protein>
    <submittedName>
        <fullName evidence="1">Uncharacterized protein</fullName>
    </submittedName>
</protein>
<organism evidence="1 2">
    <name type="scientific">Marivita geojedonensis</name>
    <dbReference type="NCBI Taxonomy" id="1123756"/>
    <lineage>
        <taxon>Bacteria</taxon>
        <taxon>Pseudomonadati</taxon>
        <taxon>Pseudomonadota</taxon>
        <taxon>Alphaproteobacteria</taxon>
        <taxon>Rhodobacterales</taxon>
        <taxon>Roseobacteraceae</taxon>
        <taxon>Marivita</taxon>
    </lineage>
</organism>
<reference evidence="1 2" key="1">
    <citation type="submission" date="2014-03" db="EMBL/GenBank/DDBJ databases">
        <title>The draft genome sequence of Marivita geojedonensis KCTC 23882.</title>
        <authorList>
            <person name="Lai Q."/>
            <person name="Shao Z."/>
        </authorList>
    </citation>
    <scope>NUCLEOTIDE SEQUENCE [LARGE SCALE GENOMIC DNA]</scope>
    <source>
        <strain evidence="1 2">DPG-138</strain>
    </source>
</reference>
<dbReference type="EMBL" id="JFKC01000018">
    <property type="protein sequence ID" value="OSQ47851.1"/>
    <property type="molecule type" value="Genomic_DNA"/>
</dbReference>
<dbReference type="RefSeq" id="WP_085639798.1">
    <property type="nucleotide sequence ID" value="NZ_JFKC01000018.1"/>
</dbReference>
<gene>
    <name evidence="1" type="ORF">MGEO_15370</name>
</gene>
<keyword evidence="2" id="KW-1185">Reference proteome</keyword>
<accession>A0A1X4NI09</accession>
<evidence type="ECO:0000313" key="2">
    <source>
        <dbReference type="Proteomes" id="UP000193926"/>
    </source>
</evidence>
<evidence type="ECO:0000313" key="1">
    <source>
        <dbReference type="EMBL" id="OSQ47851.1"/>
    </source>
</evidence>
<dbReference type="STRING" id="1123756.MGEO_15370"/>
<dbReference type="OrthoDB" id="7652129at2"/>
<sequence length="81" mass="9173">MPGYNKTFELSVEDMELIEDALRTTKRSLNSTVLSQDADPLRPCENTRAVDASMKRINDLLGRLHNQKNFYRPKTGAYIGG</sequence>
<dbReference type="Proteomes" id="UP000193926">
    <property type="component" value="Unassembled WGS sequence"/>
</dbReference>
<name>A0A1X4NI09_9RHOB</name>
<dbReference type="AlphaFoldDB" id="A0A1X4NI09"/>
<proteinExistence type="predicted"/>